<keyword evidence="2" id="KW-1185">Reference proteome</keyword>
<organism evidence="1 2">
    <name type="scientific">Dallia pectoralis</name>
    <name type="common">Alaska blackfish</name>
    <dbReference type="NCBI Taxonomy" id="75939"/>
    <lineage>
        <taxon>Eukaryota</taxon>
        <taxon>Metazoa</taxon>
        <taxon>Chordata</taxon>
        <taxon>Craniata</taxon>
        <taxon>Vertebrata</taxon>
        <taxon>Euteleostomi</taxon>
        <taxon>Actinopterygii</taxon>
        <taxon>Neopterygii</taxon>
        <taxon>Teleostei</taxon>
        <taxon>Protacanthopterygii</taxon>
        <taxon>Esociformes</taxon>
        <taxon>Umbridae</taxon>
        <taxon>Dallia</taxon>
    </lineage>
</organism>
<protein>
    <submittedName>
        <fullName evidence="1">Uncharacterized protein</fullName>
    </submittedName>
</protein>
<gene>
    <name evidence="1" type="ORF">DPEC_G00329550</name>
</gene>
<name>A0ACC2F8R6_DALPE</name>
<dbReference type="EMBL" id="CM055759">
    <property type="protein sequence ID" value="KAJ7987733.1"/>
    <property type="molecule type" value="Genomic_DNA"/>
</dbReference>
<proteinExistence type="predicted"/>
<evidence type="ECO:0000313" key="1">
    <source>
        <dbReference type="EMBL" id="KAJ7987733.1"/>
    </source>
</evidence>
<dbReference type="Proteomes" id="UP001157502">
    <property type="component" value="Chromosome 32"/>
</dbReference>
<comment type="caution">
    <text evidence="1">The sequence shown here is derived from an EMBL/GenBank/DDBJ whole genome shotgun (WGS) entry which is preliminary data.</text>
</comment>
<reference evidence="1" key="1">
    <citation type="submission" date="2021-05" db="EMBL/GenBank/DDBJ databases">
        <authorList>
            <person name="Pan Q."/>
            <person name="Jouanno E."/>
            <person name="Zahm M."/>
            <person name="Klopp C."/>
            <person name="Cabau C."/>
            <person name="Louis A."/>
            <person name="Berthelot C."/>
            <person name="Parey E."/>
            <person name="Roest Crollius H."/>
            <person name="Montfort J."/>
            <person name="Robinson-Rechavi M."/>
            <person name="Bouchez O."/>
            <person name="Lampietro C."/>
            <person name="Lopez Roques C."/>
            <person name="Donnadieu C."/>
            <person name="Postlethwait J."/>
            <person name="Bobe J."/>
            <person name="Dillon D."/>
            <person name="Chandos A."/>
            <person name="von Hippel F."/>
            <person name="Guiguen Y."/>
        </authorList>
    </citation>
    <scope>NUCLEOTIDE SEQUENCE</scope>
    <source>
        <strain evidence="1">YG-Jan2019</strain>
    </source>
</reference>
<accession>A0ACC2F8R6</accession>
<evidence type="ECO:0000313" key="2">
    <source>
        <dbReference type="Proteomes" id="UP001157502"/>
    </source>
</evidence>
<sequence length="1439" mass="162805">MHSGMSNTPIQRMMDTCLDQKPERVGHIVVDDLKKDLFADFSAIPSVPPQDSVLLEKEHLRVFLRIRPFSTAEDAGGESQECVSIEPPDTVFLKAPRCSLSTRRQTSHSDGDKPVTQTAQKFQFTRVYGPETTQREMFDGSVRRLVRDVLEGGNSLVFTYGVTNAGKTFTFLGREADGGILPRSLNIIFKSIEGRVYAHNNIKPLRCRDFTRLTKDQQDEETTNKRNLMRLSKESDFPKSSNNSTCRSIMLDGSSLCDISDQGDEDSFSLDVVSHMKYSVWVSFCEIYNENIHDLLEPVPNGSHRRTVLRLSQDIKGNSFVKDLKWVQVNNTEEAYKVMKIGKKNQSFSSTKLNNVSSRSHSIFSIRILRIEDGGVPRVHVISELSLCDLAGSERCAKTQNKGVLLKEAGNINTSLLILGKCLNALRLNQQAKFQQHVPFRESKLTHYLQGFFCGRGKACMIVNINQCASMYDETLNVLKFSAVAQKVVVLNIKPVPVIAPKRSARDVSLIINNSDRANVWSRRKSSMVAWETTLEDVQEDEDDDEEEMDDDDDDEEEDDDEGCDESIAEDTILEAGEEDKTTLEEEFNNDHFALVEELREKLIKEEAEKLALESCIRDEVTAEFMELFSKMECDYNERLSKEREIIEDRAEKRLEILKSLVCKSIGECANVSSAEDIPTKDKVLLLEGIIDAMRGDLTRIRRDAEAAQTCLVNLPPSPHTVADLRKQVGDLSAELLLAQQKVNLKTTEMDGMSMKMNQLELEQANDRALLASTKDEILNLKQNCTCVIQGSPRFDGRGKRSAAVLGDHDGQPALKKGNFEDERGVWADKLEKLQAEGDQKDMIVSQFKEERDALVRKVEMADKEIQNRCADAEEMARERVSFEQTVQKLTNDLLEQTDNCEAAMVSLESERKETARLSKDNKALVNGIFQLQQTSQKAETSLQTLRTEFAEQTVRSDKLLEELEAARALRKCLDEESNQKSQTIQSMTLETEQLRQEVEQLGQEVEKLKVASAQRNDSKFVNIIDAMKKECQSAVERSLHKSQQIAQLELELSQVREQLSAQEELCNQLRNELDAQINLRGSEIEKCHSDLQVATGHMKDQIANLEAQLQVSESSCVRVVELEKQLAEKEDCYRALKNQLHETQQKLSYMGENKVVEDMCPVLQKYPDSMKNSQVTIDCTGEDRPVKKLFSEKSLKETLSKQPSEMDDCSGDSLSLVEGLKLEMQKLLERNTEEKQKSWDLKEHSNIQPPEALDSSEVSTNRRGRDCCFPKPELESPFTPLAPNQIKLVRRTRTARKRKSSEVEDSVGSENKINIKVRGNNRENLQSSAQHDQKKRGTPSLKARKDGTLQKIGDFIQSSPILLGSKAKTIMEIVSGRSSDRGKVAAVKPKRTKRKLYKTDISSPMDIRSPQVFGLDQDVKESDHLIIKRQLRSRTARK</sequence>